<protein>
    <submittedName>
        <fullName evidence="1">Type III secretion protein</fullName>
    </submittedName>
</protein>
<keyword evidence="2" id="KW-1185">Reference proteome</keyword>
<comment type="caution">
    <text evidence="1">The sequence shown here is derived from an EMBL/GenBank/DDBJ whole genome shotgun (WGS) entry which is preliminary data.</text>
</comment>
<accession>A0ABU1CTH6</accession>
<sequence>MQLSVQLTQSRPDTLRLQTLMRLGGASLNHFHGALALEPASGVLWLVQCLREGADEKRLLGCLEALLNQRDTWRAIVARLAAPTRKPMPTSLRSLPY</sequence>
<name>A0ABU1CTH6_9PSED</name>
<evidence type="ECO:0000313" key="1">
    <source>
        <dbReference type="EMBL" id="MDR0190586.1"/>
    </source>
</evidence>
<reference evidence="1 2" key="1">
    <citation type="journal article" date="2023" name="Microbiol. Resour. Announc.">
        <title>Whole-genome sequence of Pseudomonas yamanorum OLsAu1 isolated from the edible ectomycorrhizal mushroom Lactarius sp. section Deliciosi.</title>
        <authorList>
            <person name="Ramirez-Mendoza R."/>
            <person name="Angeles-Argaiz R.E."/>
            <person name="Hernandez-Oaxaca D."/>
            <person name="Aguirre-Beltran L."/>
            <person name="Almaraz-Suarez J."/>
            <person name="Perez-Moreno J."/>
        </authorList>
    </citation>
    <scope>NUCLEOTIDE SEQUENCE [LARGE SCALE GENOMIC DNA]</scope>
    <source>
        <strain evidence="1 2">OLsAu1</strain>
    </source>
</reference>
<dbReference type="RefSeq" id="WP_242488268.1">
    <property type="nucleotide sequence ID" value="NZ_CP143576.1"/>
</dbReference>
<dbReference type="Proteomes" id="UP001224477">
    <property type="component" value="Unassembled WGS sequence"/>
</dbReference>
<organism evidence="1 2">
    <name type="scientific">Pseudomonas yamanorum</name>
    <dbReference type="NCBI Taxonomy" id="515393"/>
    <lineage>
        <taxon>Bacteria</taxon>
        <taxon>Pseudomonadati</taxon>
        <taxon>Pseudomonadota</taxon>
        <taxon>Gammaproteobacteria</taxon>
        <taxon>Pseudomonadales</taxon>
        <taxon>Pseudomonadaceae</taxon>
        <taxon>Pseudomonas</taxon>
    </lineage>
</organism>
<proteinExistence type="predicted"/>
<gene>
    <name evidence="1" type="ORF">RCO22_16720</name>
</gene>
<dbReference type="EMBL" id="JAVGXC010000016">
    <property type="protein sequence ID" value="MDR0190586.1"/>
    <property type="molecule type" value="Genomic_DNA"/>
</dbReference>
<evidence type="ECO:0000313" key="2">
    <source>
        <dbReference type="Proteomes" id="UP001224477"/>
    </source>
</evidence>